<dbReference type="Pfam" id="PF03476">
    <property type="entry name" value="MOSC_N"/>
    <property type="match status" value="1"/>
</dbReference>
<dbReference type="InterPro" id="IPR005303">
    <property type="entry name" value="MOCOS_middle"/>
</dbReference>
<dbReference type="EMBL" id="LR899013">
    <property type="protein sequence ID" value="CAD7091106.1"/>
    <property type="molecule type" value="Genomic_DNA"/>
</dbReference>
<dbReference type="PANTHER" id="PTHR14237">
    <property type="entry name" value="MOLYBDOPTERIN COFACTOR SULFURASE MOSC"/>
    <property type="match status" value="1"/>
</dbReference>
<dbReference type="InParanoid" id="A0A7R8V1K4"/>
<evidence type="ECO:0000259" key="2">
    <source>
        <dbReference type="PROSITE" id="PS51340"/>
    </source>
</evidence>
<reference evidence="3 4" key="1">
    <citation type="submission" date="2020-11" db="EMBL/GenBank/DDBJ databases">
        <authorList>
            <person name="Wallbank WR R."/>
            <person name="Pardo Diaz C."/>
            <person name="Kozak K."/>
            <person name="Martin S."/>
            <person name="Jiggins C."/>
            <person name="Moest M."/>
            <person name="Warren A I."/>
            <person name="Generalovic N T."/>
            <person name="Byers J.R.P. K."/>
            <person name="Montejo-Kovacevich G."/>
            <person name="Yen C E."/>
        </authorList>
    </citation>
    <scope>NUCLEOTIDE SEQUENCE [LARGE SCALE GENOMIC DNA]</scope>
</reference>
<dbReference type="SUPFAM" id="SSF141673">
    <property type="entry name" value="MOSC N-terminal domain-like"/>
    <property type="match status" value="1"/>
</dbReference>
<organism evidence="3 4">
    <name type="scientific">Hermetia illucens</name>
    <name type="common">Black soldier fly</name>
    <dbReference type="NCBI Taxonomy" id="343691"/>
    <lineage>
        <taxon>Eukaryota</taxon>
        <taxon>Metazoa</taxon>
        <taxon>Ecdysozoa</taxon>
        <taxon>Arthropoda</taxon>
        <taxon>Hexapoda</taxon>
        <taxon>Insecta</taxon>
        <taxon>Pterygota</taxon>
        <taxon>Neoptera</taxon>
        <taxon>Endopterygota</taxon>
        <taxon>Diptera</taxon>
        <taxon>Brachycera</taxon>
        <taxon>Stratiomyomorpha</taxon>
        <taxon>Stratiomyidae</taxon>
        <taxon>Hermetiinae</taxon>
        <taxon>Hermetia</taxon>
    </lineage>
</organism>
<gene>
    <name evidence="3" type="ORF">HERILL_LOCUS13544</name>
</gene>
<evidence type="ECO:0000256" key="1">
    <source>
        <dbReference type="SAM" id="Phobius"/>
    </source>
</evidence>
<dbReference type="SUPFAM" id="SSF50800">
    <property type="entry name" value="PK beta-barrel domain-like"/>
    <property type="match status" value="1"/>
</dbReference>
<dbReference type="PROSITE" id="PS51340">
    <property type="entry name" value="MOSC"/>
    <property type="match status" value="1"/>
</dbReference>
<feature type="transmembrane region" description="Helical" evidence="1">
    <location>
        <begin position="9"/>
        <end position="28"/>
    </location>
</feature>
<evidence type="ECO:0000313" key="3">
    <source>
        <dbReference type="EMBL" id="CAD7091106.1"/>
    </source>
</evidence>
<protein>
    <recommendedName>
        <fullName evidence="2">MOSC domain-containing protein</fullName>
    </recommendedName>
</protein>
<evidence type="ECO:0000313" key="4">
    <source>
        <dbReference type="Proteomes" id="UP000594454"/>
    </source>
</evidence>
<feature type="domain" description="MOSC" evidence="2">
    <location>
        <begin position="178"/>
        <end position="323"/>
    </location>
</feature>
<dbReference type="PANTHER" id="PTHR14237:SF19">
    <property type="entry name" value="MITOCHONDRIAL AMIDOXIME REDUCING COMPONENT 1"/>
    <property type="match status" value="1"/>
</dbReference>
<dbReference type="Pfam" id="PF03473">
    <property type="entry name" value="MOSC"/>
    <property type="match status" value="1"/>
</dbReference>
<dbReference type="InterPro" id="IPR011037">
    <property type="entry name" value="Pyrv_Knase-like_insert_dom_sf"/>
</dbReference>
<keyword evidence="1" id="KW-1133">Transmembrane helix</keyword>
<dbReference type="GO" id="GO:0030170">
    <property type="term" value="F:pyridoxal phosphate binding"/>
    <property type="evidence" value="ECO:0007669"/>
    <property type="project" value="InterPro"/>
</dbReference>
<proteinExistence type="predicted"/>
<keyword evidence="1" id="KW-0472">Membrane</keyword>
<dbReference type="GO" id="GO:0003824">
    <property type="term" value="F:catalytic activity"/>
    <property type="evidence" value="ECO:0007669"/>
    <property type="project" value="InterPro"/>
</dbReference>
<keyword evidence="4" id="KW-1185">Reference proteome</keyword>
<name>A0A7R8V1K4_HERIL</name>
<dbReference type="GO" id="GO:0030151">
    <property type="term" value="F:molybdenum ion binding"/>
    <property type="evidence" value="ECO:0007669"/>
    <property type="project" value="InterPro"/>
</dbReference>
<keyword evidence="1" id="KW-0812">Transmembrane</keyword>
<dbReference type="Proteomes" id="UP000594454">
    <property type="component" value="Chromosome 5"/>
</dbReference>
<sequence length="344" mass="38311">MSGIKEKAAIGVGVGIAVSALTGAYYWYQAKVRNAYPKAWRRVGTLSNLAYSPIKSCKAIYLNDADCKAIGIEKGQCRDHMLMLIDGSNKVVTARGYPHMLKIKQVPNDKGITVSAPGMDPLEIQYSDIGQGDTIKASIFGSDVFVVECGRKYDDWFSKFIDEKERVKLVFYPYHTPTRVVEKALANGIFLNEDTGALQDISSYMLINEASVNDLNKRLKRPINPMQFRPSFLVKTDGPAYDEDNWNWIKIGNDAVFRTVAPCYRCILPNINMETAERDPDGDPLTTLKSYRCNRSSKSPVMGLQLGIRTPGYVKVGDEVFFCAKIAVYLLPTVHPGTPQKSVI</sequence>
<dbReference type="InterPro" id="IPR005302">
    <property type="entry name" value="MoCF_Sase_C"/>
</dbReference>
<accession>A0A7R8V1K4</accession>
<dbReference type="AlphaFoldDB" id="A0A7R8V1K4"/>
<dbReference type="OrthoDB" id="17255at2759"/>